<dbReference type="SUPFAM" id="SSF53335">
    <property type="entry name" value="S-adenosyl-L-methionine-dependent methyltransferases"/>
    <property type="match status" value="1"/>
</dbReference>
<dbReference type="InterPro" id="IPR041698">
    <property type="entry name" value="Methyltransf_25"/>
</dbReference>
<dbReference type="GO" id="GO:0032259">
    <property type="term" value="P:methylation"/>
    <property type="evidence" value="ECO:0007669"/>
    <property type="project" value="UniProtKB-KW"/>
</dbReference>
<comment type="caution">
    <text evidence="5">The sequence shown here is derived from an EMBL/GenBank/DDBJ whole genome shotgun (WGS) entry which is preliminary data.</text>
</comment>
<keyword evidence="2 5" id="KW-0808">Transferase</keyword>
<protein>
    <submittedName>
        <fullName evidence="5">SAM-dependent methyltransferase</fullName>
    </submittedName>
</protein>
<dbReference type="GO" id="GO:0008168">
    <property type="term" value="F:methyltransferase activity"/>
    <property type="evidence" value="ECO:0007669"/>
    <property type="project" value="UniProtKB-KW"/>
</dbReference>
<dbReference type="Pfam" id="PF13649">
    <property type="entry name" value="Methyltransf_25"/>
    <property type="match status" value="1"/>
</dbReference>
<name>A0A329MR65_9BACL</name>
<dbReference type="Gene3D" id="2.20.25.110">
    <property type="entry name" value="S-adenosyl-L-methionine-dependent methyltransferases"/>
    <property type="match status" value="1"/>
</dbReference>
<dbReference type="OrthoDB" id="9811589at2"/>
<dbReference type="Proteomes" id="UP000250369">
    <property type="component" value="Unassembled WGS sequence"/>
</dbReference>
<dbReference type="RefSeq" id="WP_113030137.1">
    <property type="nucleotide sequence ID" value="NZ_QMFB01000003.1"/>
</dbReference>
<dbReference type="Gene3D" id="3.40.50.150">
    <property type="entry name" value="Vaccinia Virus protein VP39"/>
    <property type="match status" value="1"/>
</dbReference>
<evidence type="ECO:0000256" key="3">
    <source>
        <dbReference type="ARBA" id="ARBA00022691"/>
    </source>
</evidence>
<evidence type="ECO:0000313" key="6">
    <source>
        <dbReference type="Proteomes" id="UP000250369"/>
    </source>
</evidence>
<reference evidence="5 6" key="1">
    <citation type="journal article" date="2009" name="Int. J. Syst. Evol. Microbiol.">
        <title>Paenibacillus contaminans sp. nov., isolated from a contaminated laboratory plate.</title>
        <authorList>
            <person name="Chou J.H."/>
            <person name="Lee J.H."/>
            <person name="Lin M.C."/>
            <person name="Chang P.S."/>
            <person name="Arun A.B."/>
            <person name="Young C.C."/>
            <person name="Chen W.M."/>
        </authorList>
    </citation>
    <scope>NUCLEOTIDE SEQUENCE [LARGE SCALE GENOMIC DNA]</scope>
    <source>
        <strain evidence="5 6">CKOBP-6</strain>
    </source>
</reference>
<feature type="domain" description="Methyltransferase" evidence="4">
    <location>
        <begin position="39"/>
        <end position="138"/>
    </location>
</feature>
<dbReference type="InterPro" id="IPR029063">
    <property type="entry name" value="SAM-dependent_MTases_sf"/>
</dbReference>
<keyword evidence="3" id="KW-0949">S-adenosyl-L-methionine</keyword>
<keyword evidence="6" id="KW-1185">Reference proteome</keyword>
<evidence type="ECO:0000259" key="4">
    <source>
        <dbReference type="Pfam" id="PF13649"/>
    </source>
</evidence>
<keyword evidence="1 5" id="KW-0489">Methyltransferase</keyword>
<dbReference type="PANTHER" id="PTHR43464">
    <property type="entry name" value="METHYLTRANSFERASE"/>
    <property type="match status" value="1"/>
</dbReference>
<gene>
    <name evidence="5" type="ORF">DQG23_07140</name>
</gene>
<dbReference type="CDD" id="cd02440">
    <property type="entry name" value="AdoMet_MTases"/>
    <property type="match status" value="1"/>
</dbReference>
<dbReference type="AlphaFoldDB" id="A0A329MR65"/>
<organism evidence="5 6">
    <name type="scientific">Paenibacillus contaminans</name>
    <dbReference type="NCBI Taxonomy" id="450362"/>
    <lineage>
        <taxon>Bacteria</taxon>
        <taxon>Bacillati</taxon>
        <taxon>Bacillota</taxon>
        <taxon>Bacilli</taxon>
        <taxon>Bacillales</taxon>
        <taxon>Paenibacillaceae</taxon>
        <taxon>Paenibacillus</taxon>
    </lineage>
</organism>
<dbReference type="EMBL" id="QMFB01000003">
    <property type="protein sequence ID" value="RAV21826.1"/>
    <property type="molecule type" value="Genomic_DNA"/>
</dbReference>
<sequence>MAYRQFASIYDRLMADMPYAEWLRFADECWRRFGKPVTIVDLGCGTGTIAIPLARQGYQVTGIDISEDMLSVARQKSEAESLTGKNAPAWLKQDMRYWKLPSPVDAVVSFCDCLNYLLEERDLIRTFRQTFESLNPKGIFVFDMHTPYQLHAYAESQPFILDEEEIAYIWTSEWDDLRSEIEHQITFFVSETLMESAGEKANASHPDRASAGRFRRFEECHIQRAYSEEWVKGKLLEAGFTAVSCYADFGWDEPNGQTQRIFFAAVKDV</sequence>
<evidence type="ECO:0000256" key="1">
    <source>
        <dbReference type="ARBA" id="ARBA00022603"/>
    </source>
</evidence>
<proteinExistence type="predicted"/>
<evidence type="ECO:0000256" key="2">
    <source>
        <dbReference type="ARBA" id="ARBA00022679"/>
    </source>
</evidence>
<evidence type="ECO:0000313" key="5">
    <source>
        <dbReference type="EMBL" id="RAV21826.1"/>
    </source>
</evidence>
<accession>A0A329MR65</accession>
<dbReference type="PANTHER" id="PTHR43464:SF19">
    <property type="entry name" value="UBIQUINONE BIOSYNTHESIS O-METHYLTRANSFERASE, MITOCHONDRIAL"/>
    <property type="match status" value="1"/>
</dbReference>